<dbReference type="AlphaFoldDB" id="A0A511ZQD6"/>
<sequence length="304" mass="34067">MIAKSRILIFGAGVIGSAYATKFIEAGFDVTLFARSNKFIALKEKGIQYNEKGETKSLKVNVINTLEHDDVYDFIFVTVRYEQSEAALLTLKDNKSKNIVTMMNNSGGLSLWQRIIGDKLLPAFPGIGGQIKDGVLYARFPPKALAGAVFGEVNSSVTERIKSLSQLFEAANLPYKIKNNMNDYLITHSASDIAMVGALHHENKIVDEKTIRSRKTAHGITVTLKKYLNAIQKAGVTLEPSLYKVILKCPSFILDFFFMIWLRTRMVKDMLVPEFANSANNEVLKLNKDLLHFLKRNNVNTDKL</sequence>
<reference evidence="2 3" key="1">
    <citation type="submission" date="2019-07" db="EMBL/GenBank/DDBJ databases">
        <title>Whole genome shotgun sequence of Oceanobacillus sojae NBRC 105379.</title>
        <authorList>
            <person name="Hosoyama A."/>
            <person name="Uohara A."/>
            <person name="Ohji S."/>
            <person name="Ichikawa N."/>
        </authorList>
    </citation>
    <scope>NUCLEOTIDE SEQUENCE [LARGE SCALE GENOMIC DNA]</scope>
    <source>
        <strain evidence="2 3">NBRC 105379</strain>
    </source>
</reference>
<evidence type="ECO:0000259" key="1">
    <source>
        <dbReference type="Pfam" id="PF02558"/>
    </source>
</evidence>
<protein>
    <recommendedName>
        <fullName evidence="1">Ketopantoate reductase N-terminal domain-containing protein</fullName>
    </recommendedName>
</protein>
<keyword evidence="3" id="KW-1185">Reference proteome</keyword>
<comment type="caution">
    <text evidence="2">The sequence shown here is derived from an EMBL/GenBank/DDBJ whole genome shotgun (WGS) entry which is preliminary data.</text>
</comment>
<dbReference type="InterPro" id="IPR036291">
    <property type="entry name" value="NAD(P)-bd_dom_sf"/>
</dbReference>
<dbReference type="RefSeq" id="WP_147212558.1">
    <property type="nucleotide sequence ID" value="NZ_BJYM01000026.1"/>
</dbReference>
<evidence type="ECO:0000313" key="2">
    <source>
        <dbReference type="EMBL" id="GEN89675.1"/>
    </source>
</evidence>
<feature type="domain" description="Ketopantoate reductase N-terminal" evidence="1">
    <location>
        <begin position="7"/>
        <end position="116"/>
    </location>
</feature>
<dbReference type="EMBL" id="BJYM01000026">
    <property type="protein sequence ID" value="GEN89675.1"/>
    <property type="molecule type" value="Genomic_DNA"/>
</dbReference>
<dbReference type="Proteomes" id="UP000321558">
    <property type="component" value="Unassembled WGS sequence"/>
</dbReference>
<dbReference type="OrthoDB" id="9793586at2"/>
<gene>
    <name evidence="2" type="ORF">OSO01_44140</name>
</gene>
<dbReference type="Gene3D" id="3.40.50.720">
    <property type="entry name" value="NAD(P)-binding Rossmann-like Domain"/>
    <property type="match status" value="1"/>
</dbReference>
<accession>A0A511ZQD6</accession>
<dbReference type="SUPFAM" id="SSF51735">
    <property type="entry name" value="NAD(P)-binding Rossmann-fold domains"/>
    <property type="match status" value="1"/>
</dbReference>
<name>A0A511ZQD6_9BACI</name>
<evidence type="ECO:0000313" key="3">
    <source>
        <dbReference type="Proteomes" id="UP000321558"/>
    </source>
</evidence>
<proteinExistence type="predicted"/>
<dbReference type="Pfam" id="PF02558">
    <property type="entry name" value="ApbA"/>
    <property type="match status" value="1"/>
</dbReference>
<dbReference type="InterPro" id="IPR013332">
    <property type="entry name" value="KPR_N"/>
</dbReference>
<organism evidence="2 3">
    <name type="scientific">Oceanobacillus sojae</name>
    <dbReference type="NCBI Taxonomy" id="582851"/>
    <lineage>
        <taxon>Bacteria</taxon>
        <taxon>Bacillati</taxon>
        <taxon>Bacillota</taxon>
        <taxon>Bacilli</taxon>
        <taxon>Bacillales</taxon>
        <taxon>Bacillaceae</taxon>
        <taxon>Oceanobacillus</taxon>
    </lineage>
</organism>